<dbReference type="GeneID" id="38120292"/>
<dbReference type="EMBL" id="PVWQ01000014">
    <property type="protein sequence ID" value="RDW64511.1"/>
    <property type="molecule type" value="Genomic_DNA"/>
</dbReference>
<evidence type="ECO:0000313" key="4">
    <source>
        <dbReference type="Proteomes" id="UP000256690"/>
    </source>
</evidence>
<feature type="compositionally biased region" description="Polar residues" evidence="1">
    <location>
        <begin position="97"/>
        <end position="106"/>
    </location>
</feature>
<protein>
    <submittedName>
        <fullName evidence="3">Uncharacterized protein</fullName>
    </submittedName>
</protein>
<comment type="caution">
    <text evidence="3">The sequence shown here is derived from an EMBL/GenBank/DDBJ whole genome shotgun (WGS) entry which is preliminary data.</text>
</comment>
<accession>A0A3D8QS48</accession>
<evidence type="ECO:0000256" key="2">
    <source>
        <dbReference type="SAM" id="SignalP"/>
    </source>
</evidence>
<feature type="chain" id="PRO_5017648809" evidence="2">
    <location>
        <begin position="19"/>
        <end position="133"/>
    </location>
</feature>
<feature type="region of interest" description="Disordered" evidence="1">
    <location>
        <begin position="89"/>
        <end position="133"/>
    </location>
</feature>
<gene>
    <name evidence="3" type="ORF">DSM5745_09922</name>
</gene>
<dbReference type="Proteomes" id="UP000256690">
    <property type="component" value="Unassembled WGS sequence"/>
</dbReference>
<name>A0A3D8QS48_9EURO</name>
<sequence>MHLTKALSVAFLATLAVSAPVQVRTLDGQVEVRSAQTPKAGESVYDFEGSVVETTSGPNGSRDWLLRKNVEARDAQSFAKGSYAYRKKAGAGLDGRSAQNSSTGPGNTEPIGNEDSNSNGNGGGSSEPIGHGK</sequence>
<feature type="signal peptide" evidence="2">
    <location>
        <begin position="1"/>
        <end position="18"/>
    </location>
</feature>
<proteinExistence type="predicted"/>
<evidence type="ECO:0000313" key="3">
    <source>
        <dbReference type="EMBL" id="RDW64511.1"/>
    </source>
</evidence>
<organism evidence="3 4">
    <name type="scientific">Aspergillus mulundensis</name>
    <dbReference type="NCBI Taxonomy" id="1810919"/>
    <lineage>
        <taxon>Eukaryota</taxon>
        <taxon>Fungi</taxon>
        <taxon>Dikarya</taxon>
        <taxon>Ascomycota</taxon>
        <taxon>Pezizomycotina</taxon>
        <taxon>Eurotiomycetes</taxon>
        <taxon>Eurotiomycetidae</taxon>
        <taxon>Eurotiales</taxon>
        <taxon>Aspergillaceae</taxon>
        <taxon>Aspergillus</taxon>
        <taxon>Aspergillus subgen. Nidulantes</taxon>
    </lineage>
</organism>
<keyword evidence="2" id="KW-0732">Signal</keyword>
<keyword evidence="4" id="KW-1185">Reference proteome</keyword>
<dbReference type="AlphaFoldDB" id="A0A3D8QS48"/>
<reference evidence="3 4" key="1">
    <citation type="journal article" date="2018" name="IMA Fungus">
        <title>IMA Genome-F 9: Draft genome sequence of Annulohypoxylon stygium, Aspergillus mulundensis, Berkeleyomyces basicola (syn. Thielaviopsis basicola), Ceratocystis smalleyi, two Cercospora beticola strains, Coleophoma cylindrospora, Fusarium fracticaudum, Phialophora cf. hyalina, and Morchella septimelata.</title>
        <authorList>
            <person name="Wingfield B.D."/>
            <person name="Bills G.F."/>
            <person name="Dong Y."/>
            <person name="Huang W."/>
            <person name="Nel W.J."/>
            <person name="Swalarsk-Parry B.S."/>
            <person name="Vaghefi N."/>
            <person name="Wilken P.M."/>
            <person name="An Z."/>
            <person name="de Beer Z.W."/>
            <person name="De Vos L."/>
            <person name="Chen L."/>
            <person name="Duong T.A."/>
            <person name="Gao Y."/>
            <person name="Hammerbacher A."/>
            <person name="Kikkert J.R."/>
            <person name="Li Y."/>
            <person name="Li H."/>
            <person name="Li K."/>
            <person name="Li Q."/>
            <person name="Liu X."/>
            <person name="Ma X."/>
            <person name="Naidoo K."/>
            <person name="Pethybridge S.J."/>
            <person name="Sun J."/>
            <person name="Steenkamp E.T."/>
            <person name="van der Nest M.A."/>
            <person name="van Wyk S."/>
            <person name="Wingfield M.J."/>
            <person name="Xiong C."/>
            <person name="Yue Q."/>
            <person name="Zhang X."/>
        </authorList>
    </citation>
    <scope>NUCLEOTIDE SEQUENCE [LARGE SCALE GENOMIC DNA]</scope>
    <source>
        <strain evidence="3 4">DSM 5745</strain>
    </source>
</reference>
<dbReference type="RefSeq" id="XP_026599670.1">
    <property type="nucleotide sequence ID" value="XM_026751938.1"/>
</dbReference>
<evidence type="ECO:0000256" key="1">
    <source>
        <dbReference type="SAM" id="MobiDB-lite"/>
    </source>
</evidence>